<feature type="binding site" evidence="10">
    <location>
        <position position="127"/>
    </location>
    <ligand>
        <name>Mg(2+)</name>
        <dbReference type="ChEBI" id="CHEBI:18420"/>
        <label>1</label>
        <note>catalytic</note>
    </ligand>
</feature>
<dbReference type="GO" id="GO:0008441">
    <property type="term" value="F:3'(2'),5'-bisphosphate nucleotidase activity"/>
    <property type="evidence" value="ECO:0007669"/>
    <property type="project" value="UniProtKB-EC"/>
</dbReference>
<dbReference type="PANTHER" id="PTHR43200">
    <property type="entry name" value="PHOSPHATASE"/>
    <property type="match status" value="1"/>
</dbReference>
<keyword evidence="12" id="KW-1185">Reference proteome</keyword>
<dbReference type="GO" id="GO:0046872">
    <property type="term" value="F:metal ion binding"/>
    <property type="evidence" value="ECO:0007669"/>
    <property type="project" value="UniProtKB-KW"/>
</dbReference>
<evidence type="ECO:0000256" key="9">
    <source>
        <dbReference type="ARBA" id="ARBA00044484"/>
    </source>
</evidence>
<feature type="binding site" evidence="10">
    <location>
        <position position="71"/>
    </location>
    <ligand>
        <name>Mg(2+)</name>
        <dbReference type="ChEBI" id="CHEBI:18420"/>
        <label>1</label>
        <note>catalytic</note>
    </ligand>
</feature>
<accession>A0A4P9Y624</accession>
<dbReference type="CDD" id="cd01517">
    <property type="entry name" value="PAP_phosphatase"/>
    <property type="match status" value="1"/>
</dbReference>
<evidence type="ECO:0000256" key="3">
    <source>
        <dbReference type="ARBA" id="ARBA00012633"/>
    </source>
</evidence>
<comment type="cofactor">
    <cofactor evidence="1 10">
        <name>Mg(2+)</name>
        <dbReference type="ChEBI" id="CHEBI:18420"/>
    </cofactor>
</comment>
<dbReference type="SUPFAM" id="SSF56655">
    <property type="entry name" value="Carbohydrate phosphatase"/>
    <property type="match status" value="1"/>
</dbReference>
<dbReference type="Gene3D" id="3.40.190.80">
    <property type="match status" value="1"/>
</dbReference>
<dbReference type="InterPro" id="IPR006239">
    <property type="entry name" value="DPNP"/>
</dbReference>
<evidence type="ECO:0000256" key="8">
    <source>
        <dbReference type="ARBA" id="ARBA00044479"/>
    </source>
</evidence>
<keyword evidence="6 10" id="KW-0460">Magnesium</keyword>
<evidence type="ECO:0000313" key="12">
    <source>
        <dbReference type="Proteomes" id="UP000267251"/>
    </source>
</evidence>
<dbReference type="Proteomes" id="UP000267251">
    <property type="component" value="Unassembled WGS sequence"/>
</dbReference>
<evidence type="ECO:0000256" key="6">
    <source>
        <dbReference type="ARBA" id="ARBA00022842"/>
    </source>
</evidence>
<dbReference type="InterPro" id="IPR000760">
    <property type="entry name" value="Inositol_monophosphatase-like"/>
</dbReference>
<dbReference type="PROSITE" id="PS00629">
    <property type="entry name" value="IMP_1"/>
    <property type="match status" value="1"/>
</dbReference>
<protein>
    <recommendedName>
        <fullName evidence="3">3'(2'),5'-bisphosphate nucleotidase</fullName>
        <ecNumber evidence="3">3.1.3.7</ecNumber>
    </recommendedName>
</protein>
<evidence type="ECO:0000256" key="7">
    <source>
        <dbReference type="ARBA" id="ARBA00044466"/>
    </source>
</evidence>
<dbReference type="AlphaFoldDB" id="A0A4P9Y624"/>
<evidence type="ECO:0000313" key="11">
    <source>
        <dbReference type="EMBL" id="RKP14222.1"/>
    </source>
</evidence>
<evidence type="ECO:0000256" key="2">
    <source>
        <dbReference type="ARBA" id="ARBA00009759"/>
    </source>
</evidence>
<dbReference type="InterPro" id="IPR051090">
    <property type="entry name" value="Inositol_monoP_superfamily"/>
</dbReference>
<dbReference type="PANTHER" id="PTHR43200:SF6">
    <property type="entry name" value="3'(2'),5'-BISPHOSPHATE NUCLEOTIDASE"/>
    <property type="match status" value="1"/>
</dbReference>
<keyword evidence="5" id="KW-0378">Hydrolase</keyword>
<comment type="catalytic activity">
    <reaction evidence="8">
        <text>adenosine 3',5'-bisphosphate + H2O = AMP + phosphate</text>
        <dbReference type="Rhea" id="RHEA:10040"/>
        <dbReference type="ChEBI" id="CHEBI:15377"/>
        <dbReference type="ChEBI" id="CHEBI:43474"/>
        <dbReference type="ChEBI" id="CHEBI:58343"/>
        <dbReference type="ChEBI" id="CHEBI:456215"/>
        <dbReference type="EC" id="3.1.3.7"/>
    </reaction>
    <physiologicalReaction direction="left-to-right" evidence="8">
        <dbReference type="Rhea" id="RHEA:10041"/>
    </physiologicalReaction>
</comment>
<dbReference type="InterPro" id="IPR020550">
    <property type="entry name" value="Inositol_monophosphatase_CS"/>
</dbReference>
<dbReference type="InterPro" id="IPR020583">
    <property type="entry name" value="Inositol_monoP_metal-BS"/>
</dbReference>
<dbReference type="GO" id="GO:0046854">
    <property type="term" value="P:phosphatidylinositol phosphate biosynthetic process"/>
    <property type="evidence" value="ECO:0007669"/>
    <property type="project" value="InterPro"/>
</dbReference>
<comment type="catalytic activity">
    <reaction evidence="7">
        <text>adenosine 2',5'-bisphosphate + H2O = AMP + phosphate</text>
        <dbReference type="Rhea" id="RHEA:77643"/>
        <dbReference type="ChEBI" id="CHEBI:15377"/>
        <dbReference type="ChEBI" id="CHEBI:43474"/>
        <dbReference type="ChEBI" id="CHEBI:194156"/>
        <dbReference type="ChEBI" id="CHEBI:456215"/>
        <dbReference type="EC" id="3.1.3.7"/>
    </reaction>
    <physiologicalReaction direction="left-to-right" evidence="7">
        <dbReference type="Rhea" id="RHEA:77644"/>
    </physiologicalReaction>
</comment>
<proteinExistence type="inferred from homology"/>
<reference evidence="12" key="1">
    <citation type="journal article" date="2018" name="Nat. Microbiol.">
        <title>Leveraging single-cell genomics to expand the fungal tree of life.</title>
        <authorList>
            <person name="Ahrendt S.R."/>
            <person name="Quandt C.A."/>
            <person name="Ciobanu D."/>
            <person name="Clum A."/>
            <person name="Salamov A."/>
            <person name="Andreopoulos B."/>
            <person name="Cheng J.F."/>
            <person name="Woyke T."/>
            <person name="Pelin A."/>
            <person name="Henrissat B."/>
            <person name="Reynolds N.K."/>
            <person name="Benny G.L."/>
            <person name="Smith M.E."/>
            <person name="James T.Y."/>
            <person name="Grigoriev I.V."/>
        </authorList>
    </citation>
    <scope>NUCLEOTIDE SEQUENCE [LARGE SCALE GENOMIC DNA]</scope>
</reference>
<sequence>MSSTLPYAAERLAAVTAVQLAARATRQVQPTQATTLLKTDTSPVTVADYAAQTLVSQHLALSFPDIPLVAEEDAQDLGSSASENLRHQVLQCVNSVLAAPITNDQMLKAIDRGGHAGGPTGKYWVLDPVDGTKGFLRGQQYAICLALVEEGQVKLGILGCPRLPLQGVEEGPTTGSLVAAVQGQGAYQYPLNDEEAEGKQIHCAKPASTADAAFCEGVEAAHSSHDTHAAIAREARVTRAPARLDSQCKYAVVARGDADIYLRIPTRPGYVEKIWDHAAGALIVQEAGGKVCDVDGLPLDFSRGRRLEGNRGIIATASTIHSPILQATQSVLAKI</sequence>
<dbReference type="EC" id="3.1.3.7" evidence="3"/>
<feature type="binding site" evidence="10">
    <location>
        <position position="130"/>
    </location>
    <ligand>
        <name>Mg(2+)</name>
        <dbReference type="ChEBI" id="CHEBI:18420"/>
        <label>1</label>
        <note>catalytic</note>
    </ligand>
</feature>
<dbReference type="NCBIfam" id="TIGR01330">
    <property type="entry name" value="bisphos_HAL2"/>
    <property type="match status" value="1"/>
</dbReference>
<evidence type="ECO:0000256" key="1">
    <source>
        <dbReference type="ARBA" id="ARBA00001946"/>
    </source>
</evidence>
<feature type="binding site" evidence="10">
    <location>
        <position position="276"/>
    </location>
    <ligand>
        <name>Mg(2+)</name>
        <dbReference type="ChEBI" id="CHEBI:18420"/>
        <label>1</label>
        <note>catalytic</note>
    </ligand>
</feature>
<dbReference type="Gene3D" id="3.30.540.10">
    <property type="entry name" value="Fructose-1,6-Bisphosphatase, subunit A, domain 1"/>
    <property type="match status" value="1"/>
</dbReference>
<dbReference type="Pfam" id="PF00459">
    <property type="entry name" value="Inositol_P"/>
    <property type="match status" value="1"/>
</dbReference>
<dbReference type="PRINTS" id="PR00377">
    <property type="entry name" value="IMPHPHTASES"/>
</dbReference>
<evidence type="ECO:0000256" key="4">
    <source>
        <dbReference type="ARBA" id="ARBA00022723"/>
    </source>
</evidence>
<dbReference type="GO" id="GO:0000103">
    <property type="term" value="P:sulfate assimilation"/>
    <property type="evidence" value="ECO:0007669"/>
    <property type="project" value="TreeGrafter"/>
</dbReference>
<keyword evidence="4 10" id="KW-0479">Metal-binding</keyword>
<comment type="catalytic activity">
    <reaction evidence="9">
        <text>3'-phosphoadenylyl sulfate + H2O = adenosine 5'-phosphosulfate + phosphate</text>
        <dbReference type="Rhea" id="RHEA:77639"/>
        <dbReference type="ChEBI" id="CHEBI:15377"/>
        <dbReference type="ChEBI" id="CHEBI:43474"/>
        <dbReference type="ChEBI" id="CHEBI:58243"/>
        <dbReference type="ChEBI" id="CHEBI:58339"/>
        <dbReference type="EC" id="3.1.3.7"/>
    </reaction>
    <physiologicalReaction direction="left-to-right" evidence="9">
        <dbReference type="Rhea" id="RHEA:77640"/>
    </physiologicalReaction>
</comment>
<dbReference type="EMBL" id="KZ987865">
    <property type="protein sequence ID" value="RKP14222.1"/>
    <property type="molecule type" value="Genomic_DNA"/>
</dbReference>
<name>A0A4P9Y624_9FUNG</name>
<dbReference type="FunFam" id="3.40.190.80:FF:000003">
    <property type="entry name" value="PAP-specific phosphatase HAL2-like"/>
    <property type="match status" value="1"/>
</dbReference>
<dbReference type="PROSITE" id="PS00630">
    <property type="entry name" value="IMP_2"/>
    <property type="match status" value="1"/>
</dbReference>
<gene>
    <name evidence="11" type="ORF">BJ684DRAFT_8924</name>
</gene>
<dbReference type="OrthoDB" id="411145at2759"/>
<evidence type="ECO:0000256" key="10">
    <source>
        <dbReference type="PIRSR" id="PIRSR600760-2"/>
    </source>
</evidence>
<organism evidence="11 12">
    <name type="scientific">Piptocephalis cylindrospora</name>
    <dbReference type="NCBI Taxonomy" id="1907219"/>
    <lineage>
        <taxon>Eukaryota</taxon>
        <taxon>Fungi</taxon>
        <taxon>Fungi incertae sedis</taxon>
        <taxon>Zoopagomycota</taxon>
        <taxon>Zoopagomycotina</taxon>
        <taxon>Zoopagomycetes</taxon>
        <taxon>Zoopagales</taxon>
        <taxon>Piptocephalidaceae</taxon>
        <taxon>Piptocephalis</taxon>
    </lineage>
</organism>
<comment type="similarity">
    <text evidence="2">Belongs to the inositol monophosphatase superfamily.</text>
</comment>
<evidence type="ECO:0000256" key="5">
    <source>
        <dbReference type="ARBA" id="ARBA00022801"/>
    </source>
</evidence>